<dbReference type="Proteomes" id="UP000800094">
    <property type="component" value="Unassembled WGS sequence"/>
</dbReference>
<evidence type="ECO:0000313" key="6">
    <source>
        <dbReference type="Proteomes" id="UP000800094"/>
    </source>
</evidence>
<dbReference type="Pfam" id="PF00400">
    <property type="entry name" value="WD40"/>
    <property type="match status" value="7"/>
</dbReference>
<dbReference type="InterPro" id="IPR020472">
    <property type="entry name" value="WD40_PAC1"/>
</dbReference>
<evidence type="ECO:0000256" key="1">
    <source>
        <dbReference type="ARBA" id="ARBA00022574"/>
    </source>
</evidence>
<dbReference type="InterPro" id="IPR001680">
    <property type="entry name" value="WD40_rpt"/>
</dbReference>
<gene>
    <name evidence="5" type="ORF">BU26DRAFT_447360</name>
</gene>
<feature type="repeat" description="WD" evidence="3">
    <location>
        <begin position="870"/>
        <end position="911"/>
    </location>
</feature>
<dbReference type="CDD" id="cd00200">
    <property type="entry name" value="WD40"/>
    <property type="match status" value="1"/>
</dbReference>
<dbReference type="SUPFAM" id="SSF52540">
    <property type="entry name" value="P-loop containing nucleoside triphosphate hydrolases"/>
    <property type="match status" value="1"/>
</dbReference>
<dbReference type="PRINTS" id="PR00320">
    <property type="entry name" value="GPROTEINBRPT"/>
</dbReference>
<feature type="repeat" description="WD" evidence="3">
    <location>
        <begin position="828"/>
        <end position="869"/>
    </location>
</feature>
<dbReference type="FunFam" id="3.40.50.300:FF:001638">
    <property type="entry name" value="NACHT and WD40 domain protein"/>
    <property type="match status" value="1"/>
</dbReference>
<feature type="repeat" description="WD" evidence="3">
    <location>
        <begin position="1037"/>
        <end position="1078"/>
    </location>
</feature>
<keyword evidence="6" id="KW-1185">Reference proteome</keyword>
<accession>A0A6A6IZD4</accession>
<dbReference type="InterPro" id="IPR015943">
    <property type="entry name" value="WD40/YVTN_repeat-like_dom_sf"/>
</dbReference>
<dbReference type="PANTHER" id="PTHR10622">
    <property type="entry name" value="HET DOMAIN-CONTAINING PROTEIN"/>
    <property type="match status" value="1"/>
</dbReference>
<dbReference type="InterPro" id="IPR007111">
    <property type="entry name" value="NACHT_NTPase"/>
</dbReference>
<dbReference type="EMBL" id="ML987190">
    <property type="protein sequence ID" value="KAF2254523.1"/>
    <property type="molecule type" value="Genomic_DNA"/>
</dbReference>
<dbReference type="PROSITE" id="PS50837">
    <property type="entry name" value="NACHT"/>
    <property type="match status" value="1"/>
</dbReference>
<dbReference type="RefSeq" id="XP_033689527.1">
    <property type="nucleotide sequence ID" value="XM_033824653.1"/>
</dbReference>
<dbReference type="AlphaFoldDB" id="A0A6A6IZD4"/>
<dbReference type="PROSITE" id="PS00678">
    <property type="entry name" value="WD_REPEATS_1"/>
    <property type="match status" value="4"/>
</dbReference>
<dbReference type="InterPro" id="IPR056884">
    <property type="entry name" value="NPHP3-like_N"/>
</dbReference>
<evidence type="ECO:0000256" key="3">
    <source>
        <dbReference type="PROSITE-ProRule" id="PRU00221"/>
    </source>
</evidence>
<feature type="non-terminal residue" evidence="5">
    <location>
        <position position="1108"/>
    </location>
</feature>
<dbReference type="SUPFAM" id="SSF50978">
    <property type="entry name" value="WD40 repeat-like"/>
    <property type="match status" value="1"/>
</dbReference>
<dbReference type="Gene3D" id="3.40.50.300">
    <property type="entry name" value="P-loop containing nucleotide triphosphate hydrolases"/>
    <property type="match status" value="1"/>
</dbReference>
<dbReference type="PROSITE" id="PS50082">
    <property type="entry name" value="WD_REPEATS_2"/>
    <property type="match status" value="7"/>
</dbReference>
<keyword evidence="1 3" id="KW-0853">WD repeat</keyword>
<keyword evidence="2" id="KW-0677">Repeat</keyword>
<evidence type="ECO:0000313" key="5">
    <source>
        <dbReference type="EMBL" id="KAF2254523.1"/>
    </source>
</evidence>
<reference evidence="5" key="1">
    <citation type="journal article" date="2020" name="Stud. Mycol.">
        <title>101 Dothideomycetes genomes: a test case for predicting lifestyles and emergence of pathogens.</title>
        <authorList>
            <person name="Haridas S."/>
            <person name="Albert R."/>
            <person name="Binder M."/>
            <person name="Bloem J."/>
            <person name="Labutti K."/>
            <person name="Salamov A."/>
            <person name="Andreopoulos B."/>
            <person name="Baker S."/>
            <person name="Barry K."/>
            <person name="Bills G."/>
            <person name="Bluhm B."/>
            <person name="Cannon C."/>
            <person name="Castanera R."/>
            <person name="Culley D."/>
            <person name="Daum C."/>
            <person name="Ezra D."/>
            <person name="Gonzalez J."/>
            <person name="Henrissat B."/>
            <person name="Kuo A."/>
            <person name="Liang C."/>
            <person name="Lipzen A."/>
            <person name="Lutzoni F."/>
            <person name="Magnuson J."/>
            <person name="Mondo S."/>
            <person name="Nolan M."/>
            <person name="Ohm R."/>
            <person name="Pangilinan J."/>
            <person name="Park H.-J."/>
            <person name="Ramirez L."/>
            <person name="Alfaro M."/>
            <person name="Sun H."/>
            <person name="Tritt A."/>
            <person name="Yoshinaga Y."/>
            <person name="Zwiers L.-H."/>
            <person name="Turgeon B."/>
            <person name="Goodwin S."/>
            <person name="Spatafora J."/>
            <person name="Crous P."/>
            <person name="Grigoriev I."/>
        </authorList>
    </citation>
    <scope>NUCLEOTIDE SEQUENCE</scope>
    <source>
        <strain evidence="5">CBS 122368</strain>
    </source>
</reference>
<proteinExistence type="predicted"/>
<dbReference type="InterPro" id="IPR010730">
    <property type="entry name" value="HET"/>
</dbReference>
<dbReference type="OrthoDB" id="538223at2759"/>
<dbReference type="PROSITE" id="PS50294">
    <property type="entry name" value="WD_REPEATS_REGION"/>
    <property type="match status" value="7"/>
</dbReference>
<organism evidence="5 6">
    <name type="scientific">Trematosphaeria pertusa</name>
    <dbReference type="NCBI Taxonomy" id="390896"/>
    <lineage>
        <taxon>Eukaryota</taxon>
        <taxon>Fungi</taxon>
        <taxon>Dikarya</taxon>
        <taxon>Ascomycota</taxon>
        <taxon>Pezizomycotina</taxon>
        <taxon>Dothideomycetes</taxon>
        <taxon>Pleosporomycetidae</taxon>
        <taxon>Pleosporales</taxon>
        <taxon>Massarineae</taxon>
        <taxon>Trematosphaeriaceae</taxon>
        <taxon>Trematosphaeria</taxon>
    </lineage>
</organism>
<dbReference type="InterPro" id="IPR019775">
    <property type="entry name" value="WD40_repeat_CS"/>
</dbReference>
<evidence type="ECO:0000256" key="2">
    <source>
        <dbReference type="ARBA" id="ARBA00022737"/>
    </source>
</evidence>
<feature type="repeat" description="WD" evidence="3">
    <location>
        <begin position="995"/>
        <end position="1036"/>
    </location>
</feature>
<dbReference type="Gene3D" id="2.130.10.10">
    <property type="entry name" value="YVTN repeat-like/Quinoprotein amine dehydrogenase"/>
    <property type="match status" value="3"/>
</dbReference>
<dbReference type="Pfam" id="PF06985">
    <property type="entry name" value="HET"/>
    <property type="match status" value="1"/>
</dbReference>
<dbReference type="Pfam" id="PF22939">
    <property type="entry name" value="WHD_GPIID"/>
    <property type="match status" value="1"/>
</dbReference>
<protein>
    <submittedName>
        <fullName evidence="5">Beta transducin-like protein HET-E2C40</fullName>
    </submittedName>
</protein>
<dbReference type="SMART" id="SM00320">
    <property type="entry name" value="WD40"/>
    <property type="match status" value="7"/>
</dbReference>
<name>A0A6A6IZD4_9PLEO</name>
<dbReference type="InterPro" id="IPR036322">
    <property type="entry name" value="WD40_repeat_dom_sf"/>
</dbReference>
<dbReference type="GeneID" id="54577983"/>
<feature type="repeat" description="WD" evidence="3">
    <location>
        <begin position="953"/>
        <end position="994"/>
    </location>
</feature>
<dbReference type="InterPro" id="IPR054471">
    <property type="entry name" value="GPIID_WHD"/>
</dbReference>
<feature type="domain" description="NACHT" evidence="4">
    <location>
        <begin position="297"/>
        <end position="518"/>
    </location>
</feature>
<dbReference type="Pfam" id="PF24883">
    <property type="entry name" value="NPHP3_N"/>
    <property type="match status" value="1"/>
</dbReference>
<feature type="repeat" description="WD" evidence="3">
    <location>
        <begin position="912"/>
        <end position="944"/>
    </location>
</feature>
<dbReference type="PANTHER" id="PTHR10622:SF13">
    <property type="entry name" value="NACHT DOMAIN-CONTAINING PROTEIN"/>
    <property type="match status" value="1"/>
</dbReference>
<evidence type="ECO:0000259" key="4">
    <source>
        <dbReference type="PROSITE" id="PS50837"/>
    </source>
</evidence>
<feature type="repeat" description="WD" evidence="3">
    <location>
        <begin position="1079"/>
        <end position="1108"/>
    </location>
</feature>
<sequence length="1108" mass="124465">MRLLLRSNTGEFSLTKDLVGYDPIPPYAILSHTWREGEEVTFGDLMDGTGKNKTGYNKIQFCGQQAERDGLRYFWVDTCCINKSNHVELQEAINSMFRWYQNAAKCYVYLSDVSTAKRKVGDESLKFTWEPAFRASRWFTRGWTLQELLAPTLVEFFSQERKKLGDRRLLKQQIREITGIPDAALEGAPLSQFSDKERFRWIQCRHTKVEEDKAYSLLGIFDVEMPLRYGEGSASAFKRLEEEIEKLNKCLRDLRLTDPRDDKKRIEDTKGGLLEDSYHWILENSDFQQWRDDPQSRLLWIKGDPGKGKTMLLCGIANELTDSTTNTALLSYFFFQATDSRINSATAVLRGLLYMLVYQQPSLVSHIRKKHDHAGKALFEDANAWVALSEIFSDVLRDPSLKDTYLMVDALDECATGLPKLLDFIVQTSCVSARVKWIVSSRNWPNIEERIERAGQNVTLSLELNAASVSTAVQFYIRHRVDQLALEKSYKEKEKSAVLAHLTSNAYNTFLWVALVCQNLGDIPRWKVLAKLEAFPPGLDALYNRMMQHISSSDDADLCKRILALVAIVYRPVALSELTYLCEPLEDMADDLASVQQIVGLCGSFLTIRSGTVYFVHQSAKDFLCTKAVSDIFPNGMKEVHRAIFLRSLQVMSKTLRRDMYGVRALGYPADQVEEPDPDPLAASRYSCIYWIDHLSDWNHGCSAHDRVPLQDQGPVDNFLRTKYLYWLEALGLCKSMPKGVIAMAKLEKLMKGRADAAELTELVRDAHRFIMAHKWAIESSPLQVYVSALVFSPSSSLIKSHFKNEEPQWITIRPSIGDTWSSCFQTLEGHKHHVNSVAFSHDSTLLASGSIDKSIKIWDVNSGECVRTLEGHSQYVNSVALFRNSTLLASGSNDRTVKIWDGSSGKCVRTFEGHSAEVWSVALSEDSKWLASASSDRTVKIWDASGECLQSLEGHSGSVNSVAIAHNSTLLASGSYDKSVKIWDASSFKCLLSLERHSGSVSSVVFSHNSKLLASASDDRTVKIWDVSSGECLQSLKGHNSSVSSVVFLHGLKRLSSASIDGAIKIWDMASSECLQTLKGHGSCVRSVVFSQYLTRLASASDDKTVK</sequence>
<dbReference type="InterPro" id="IPR027417">
    <property type="entry name" value="P-loop_NTPase"/>
</dbReference>